<dbReference type="Pfam" id="PF01420">
    <property type="entry name" value="Methylase_S"/>
    <property type="match status" value="2"/>
</dbReference>
<dbReference type="PANTHER" id="PTHR43140">
    <property type="entry name" value="TYPE-1 RESTRICTION ENZYME ECOKI SPECIFICITY PROTEIN"/>
    <property type="match status" value="1"/>
</dbReference>
<dbReference type="GO" id="GO:0003677">
    <property type="term" value="F:DNA binding"/>
    <property type="evidence" value="ECO:0007669"/>
    <property type="project" value="UniProtKB-KW"/>
</dbReference>
<sequence length="378" mass="42032">MSKSFMEKLLKGAKVEWKALGEVIISNTGGGTPSKAKSEYWNGEIPWASVGDLSIDGHFIKKTRNHVTSEGLKDSSSNLISKGDVIVAVKISPGKMKIAGIDLAINQDLRGLKLKDEISAKFLNYYFQILILQGTGTIVKAITSKDLEKIQIPIPPLPVQVEIVRILDAFTELTARKKQYNYYRDQLLSFEQGEVEWKTLGETCDVYTGGEAPESSSMSKTPTDIYKYPIFGNGAEVYGYTDRYRIDKDAVTISSIGANTGTIYFRKAHFTPIIRLKVVIPKQEGILPRYLFHALSSIAIGSKSSSVPNMNAADVKRISIPIPPLAEQERIVAILDKFDALTNSISEGLPREIRLRQKQYEHYRELLLSFPKAEVGPT</sequence>
<evidence type="ECO:0000259" key="4">
    <source>
        <dbReference type="Pfam" id="PF01420"/>
    </source>
</evidence>
<name>A0A0M3TMB6_LEPIR</name>
<organism evidence="5">
    <name type="scientific">Leptospira interrogans serovar Hardjo str. Norma</name>
    <dbReference type="NCBI Taxonomy" id="1279460"/>
    <lineage>
        <taxon>Bacteria</taxon>
        <taxon>Pseudomonadati</taxon>
        <taxon>Spirochaetota</taxon>
        <taxon>Spirochaetia</taxon>
        <taxon>Leptospirales</taxon>
        <taxon>Leptospiraceae</taxon>
        <taxon>Leptospira</taxon>
    </lineage>
</organism>
<feature type="domain" description="Type I restriction modification DNA specificity" evidence="4">
    <location>
        <begin position="195"/>
        <end position="353"/>
    </location>
</feature>
<reference evidence="5 6" key="1">
    <citation type="journal article" date="2015" name="Genome Announc.">
        <title>Whole-Genome Sequence of Leptospira interrogans Serovar Hardjo Subtype Hardjoprajitno Strain Norma, Isolated from Cattle in a Leptospirosis Outbreak in Brazil.</title>
        <authorList>
            <person name="Cosate M.R."/>
            <person name="Soares S.C."/>
            <person name="Mendes T.A."/>
            <person name="Raittz R.T."/>
            <person name="Moreira E.C."/>
            <person name="Leite R."/>
            <person name="Fernandes G.R."/>
            <person name="Haddad J.P."/>
            <person name="Ortega J.M."/>
        </authorList>
    </citation>
    <scope>NUCLEOTIDE SEQUENCE [LARGE SCALE GENOMIC DNA]</scope>
    <source>
        <strain evidence="5 6">Norma</strain>
    </source>
</reference>
<comment type="similarity">
    <text evidence="1">Belongs to the type-I restriction system S methylase family.</text>
</comment>
<dbReference type="REBASE" id="128011">
    <property type="entry name" value="S.LinHNORF3398P"/>
</dbReference>
<dbReference type="PANTHER" id="PTHR43140:SF1">
    <property type="entry name" value="TYPE I RESTRICTION ENZYME ECOKI SPECIFICITY SUBUNIT"/>
    <property type="match status" value="1"/>
</dbReference>
<evidence type="ECO:0000256" key="2">
    <source>
        <dbReference type="ARBA" id="ARBA00022747"/>
    </source>
</evidence>
<dbReference type="Gene3D" id="3.90.220.20">
    <property type="entry name" value="DNA methylase specificity domains"/>
    <property type="match status" value="2"/>
</dbReference>
<keyword evidence="2" id="KW-0680">Restriction system</keyword>
<evidence type="ECO:0000256" key="3">
    <source>
        <dbReference type="ARBA" id="ARBA00023125"/>
    </source>
</evidence>
<dbReference type="GO" id="GO:0009307">
    <property type="term" value="P:DNA restriction-modification system"/>
    <property type="evidence" value="ECO:0007669"/>
    <property type="project" value="UniProtKB-KW"/>
</dbReference>
<dbReference type="CDD" id="cd17291">
    <property type="entry name" value="RMtype1_S_MgeORF438P-TRD-CR_like"/>
    <property type="match status" value="1"/>
</dbReference>
<dbReference type="CDD" id="cd17285">
    <property type="entry name" value="RMtype1_S_Csp16704I_TRD2-CR2_like"/>
    <property type="match status" value="1"/>
</dbReference>
<dbReference type="EMBL" id="CP012603">
    <property type="protein sequence ID" value="ALE40551.1"/>
    <property type="molecule type" value="Genomic_DNA"/>
</dbReference>
<gene>
    <name evidence="5" type="ORF">G436_3399</name>
</gene>
<dbReference type="InterPro" id="IPR000055">
    <property type="entry name" value="Restrct_endonuc_typeI_TRD"/>
</dbReference>
<feature type="domain" description="Type I restriction modification DNA specificity" evidence="4">
    <location>
        <begin position="16"/>
        <end position="177"/>
    </location>
</feature>
<accession>A0A0M3TMB6</accession>
<evidence type="ECO:0000313" key="6">
    <source>
        <dbReference type="Proteomes" id="UP000056502"/>
    </source>
</evidence>
<dbReference type="Proteomes" id="UP000056502">
    <property type="component" value="Chromosome I"/>
</dbReference>
<dbReference type="PATRIC" id="fig|1279460.3.peg.3451"/>
<keyword evidence="3" id="KW-0238">DNA-binding</keyword>
<evidence type="ECO:0000313" key="5">
    <source>
        <dbReference type="EMBL" id="ALE40551.1"/>
    </source>
</evidence>
<evidence type="ECO:0000256" key="1">
    <source>
        <dbReference type="ARBA" id="ARBA00010923"/>
    </source>
</evidence>
<dbReference type="InterPro" id="IPR051212">
    <property type="entry name" value="Type-I_RE_S_subunit"/>
</dbReference>
<proteinExistence type="inferred from homology"/>
<dbReference type="InterPro" id="IPR044946">
    <property type="entry name" value="Restrct_endonuc_typeI_TRD_sf"/>
</dbReference>
<protein>
    <submittedName>
        <fullName evidence="5">Type I restriction-modification system, specificity subunit S</fullName>
    </submittedName>
</protein>
<dbReference type="AlphaFoldDB" id="A0A0M3TMB6"/>
<dbReference type="SUPFAM" id="SSF116734">
    <property type="entry name" value="DNA methylase specificity domain"/>
    <property type="match status" value="2"/>
</dbReference>